<protein>
    <submittedName>
        <fullName evidence="2">Uncharacterized protein</fullName>
    </submittedName>
</protein>
<dbReference type="AlphaFoldDB" id="A0A3S2PLK9"/>
<keyword evidence="3" id="KW-1185">Reference proteome</keyword>
<reference evidence="2 3" key="1">
    <citation type="submission" date="2018-11" db="EMBL/GenBank/DDBJ databases">
        <authorList>
            <person name="Lopez-Roques C."/>
            <person name="Donnadieu C."/>
            <person name="Bouchez O."/>
            <person name="Klopp C."/>
            <person name="Cabau C."/>
            <person name="Zahm M."/>
        </authorList>
    </citation>
    <scope>NUCLEOTIDE SEQUENCE [LARGE SCALE GENOMIC DNA]</scope>
    <source>
        <strain evidence="2">RS831</strain>
        <tissue evidence="2">Whole body</tissue>
    </source>
</reference>
<sequence>MNARSKRTERPKPACLRVRAGGSHGVPLARAAHDLLHHAVGAGRGGGSVSGSERTEPRSHRHQPHPDGRLLLPVLAGGHPGSGQPSVWTSAEERNHLVPALLLGVNQVGTRRFSVRVCWT</sequence>
<organism evidence="2 3">
    <name type="scientific">Oryzias javanicus</name>
    <name type="common">Javanese ricefish</name>
    <name type="synonym">Aplocheilus javanicus</name>
    <dbReference type="NCBI Taxonomy" id="123683"/>
    <lineage>
        <taxon>Eukaryota</taxon>
        <taxon>Metazoa</taxon>
        <taxon>Chordata</taxon>
        <taxon>Craniata</taxon>
        <taxon>Vertebrata</taxon>
        <taxon>Euteleostomi</taxon>
        <taxon>Actinopterygii</taxon>
        <taxon>Neopterygii</taxon>
        <taxon>Teleostei</taxon>
        <taxon>Neoteleostei</taxon>
        <taxon>Acanthomorphata</taxon>
        <taxon>Ovalentaria</taxon>
        <taxon>Atherinomorphae</taxon>
        <taxon>Beloniformes</taxon>
        <taxon>Adrianichthyidae</taxon>
        <taxon>Oryziinae</taxon>
        <taxon>Oryzias</taxon>
    </lineage>
</organism>
<evidence type="ECO:0000313" key="2">
    <source>
        <dbReference type="EMBL" id="RVE76775.1"/>
    </source>
</evidence>
<feature type="compositionally biased region" description="Basic and acidic residues" evidence="1">
    <location>
        <begin position="53"/>
        <end position="68"/>
    </location>
</feature>
<feature type="region of interest" description="Disordered" evidence="1">
    <location>
        <begin position="39"/>
        <end position="69"/>
    </location>
</feature>
<dbReference type="EMBL" id="CM012437">
    <property type="protein sequence ID" value="RVE76775.1"/>
    <property type="molecule type" value="Genomic_DNA"/>
</dbReference>
<dbReference type="Proteomes" id="UP000283210">
    <property type="component" value="Chromosome 1"/>
</dbReference>
<feature type="compositionally biased region" description="Basic and acidic residues" evidence="1">
    <location>
        <begin position="1"/>
        <end position="12"/>
    </location>
</feature>
<feature type="region of interest" description="Disordered" evidence="1">
    <location>
        <begin position="1"/>
        <end position="21"/>
    </location>
</feature>
<reference evidence="2 3" key="2">
    <citation type="submission" date="2019-01" db="EMBL/GenBank/DDBJ databases">
        <title>A chromosome length genome reference of the Java medaka (oryzias javanicus).</title>
        <authorList>
            <person name="Herpin A."/>
            <person name="Takehana Y."/>
            <person name="Naruse K."/>
            <person name="Ansai S."/>
            <person name="Kawaguchi M."/>
        </authorList>
    </citation>
    <scope>NUCLEOTIDE SEQUENCE [LARGE SCALE GENOMIC DNA]</scope>
    <source>
        <strain evidence="2">RS831</strain>
        <tissue evidence="2">Whole body</tissue>
    </source>
</reference>
<dbReference type="OrthoDB" id="10615209at2759"/>
<evidence type="ECO:0000313" key="3">
    <source>
        <dbReference type="Proteomes" id="UP000283210"/>
    </source>
</evidence>
<accession>A0A3S2PLK9</accession>
<proteinExistence type="predicted"/>
<evidence type="ECO:0000256" key="1">
    <source>
        <dbReference type="SAM" id="MobiDB-lite"/>
    </source>
</evidence>
<gene>
    <name evidence="2" type="ORF">OJAV_G00011770</name>
</gene>
<name>A0A3S2PLK9_ORYJA</name>